<reference evidence="2 3" key="1">
    <citation type="submission" date="2018-06" db="EMBL/GenBank/DDBJ databases">
        <authorList>
            <consortium name="Pathogen Informatics"/>
            <person name="Doyle S."/>
        </authorList>
    </citation>
    <scope>NUCLEOTIDE SEQUENCE [LARGE SCALE GENOMIC DNA]</scope>
    <source>
        <strain evidence="2 3">NCTC8540</strain>
    </source>
</reference>
<evidence type="ECO:0000259" key="1">
    <source>
        <dbReference type="Pfam" id="PF18475"/>
    </source>
</evidence>
<protein>
    <recommendedName>
        <fullName evidence="1">PIN-like domain-containing protein</fullName>
    </recommendedName>
</protein>
<evidence type="ECO:0000313" key="2">
    <source>
        <dbReference type="EMBL" id="STO67775.1"/>
    </source>
</evidence>
<dbReference type="EMBL" id="UGHJ01000001">
    <property type="protein sequence ID" value="STO67775.1"/>
    <property type="molecule type" value="Genomic_DNA"/>
</dbReference>
<dbReference type="RefSeq" id="WP_115072532.1">
    <property type="nucleotide sequence ID" value="NZ_UGHE01000002.1"/>
</dbReference>
<dbReference type="Proteomes" id="UP000254496">
    <property type="component" value="Unassembled WGS sequence"/>
</dbReference>
<evidence type="ECO:0000313" key="3">
    <source>
        <dbReference type="Proteomes" id="UP000254496"/>
    </source>
</evidence>
<comment type="caution">
    <text evidence="2">The sequence shown here is derived from an EMBL/GenBank/DDBJ whole genome shotgun (WGS) entry which is preliminary data.</text>
</comment>
<sequence length="204" mass="23681">MKYAFIDYENINSLDGLSLQEYERIFLFIGTSQNKMDIRLSEKFNDEIHLTLITVKDIAKNNVDFHLTYYLGKLDVTTDKNIEFHILSQDKGYDGICYFMQHQKEPRICFRKSLTSETLPKIPSVNNAEKEKINQVVSEYKAFITKTKKQHLPAKLASLKNSIHNQSCLRPMSKTEAESILLKVINQLQQEKALKITDNKVSYP</sequence>
<gene>
    <name evidence="2" type="ORF">NCTC8540_00244</name>
</gene>
<accession>A0AB38HC27</accession>
<dbReference type="AlphaFoldDB" id="A0AB38HC27"/>
<dbReference type="InterPro" id="IPR041494">
    <property type="entry name" value="PIN7"/>
</dbReference>
<organism evidence="2 3">
    <name type="scientific">Canicola haemoglobinophilus</name>
    <dbReference type="NCBI Taxonomy" id="733"/>
    <lineage>
        <taxon>Bacteria</taxon>
        <taxon>Pseudomonadati</taxon>
        <taxon>Pseudomonadota</taxon>
        <taxon>Gammaproteobacteria</taxon>
        <taxon>Pasteurellales</taxon>
        <taxon>Pasteurellaceae</taxon>
        <taxon>Canicola</taxon>
    </lineage>
</organism>
<dbReference type="Pfam" id="PF18475">
    <property type="entry name" value="PIN7"/>
    <property type="match status" value="1"/>
</dbReference>
<feature type="domain" description="PIN-like" evidence="1">
    <location>
        <begin position="5"/>
        <end position="102"/>
    </location>
</feature>
<proteinExistence type="predicted"/>
<name>A0AB38HC27_9PAST</name>